<dbReference type="EMBL" id="CP127295">
    <property type="protein sequence ID" value="WIY04733.1"/>
    <property type="molecule type" value="Genomic_DNA"/>
</dbReference>
<proteinExistence type="predicted"/>
<accession>A0A9Y2JV14</accession>
<dbReference type="RefSeq" id="WP_286001054.1">
    <property type="nucleotide sequence ID" value="NZ_CP127295.1"/>
</dbReference>
<dbReference type="InterPro" id="IPR036390">
    <property type="entry name" value="WH_DNA-bd_sf"/>
</dbReference>
<evidence type="ECO:0000313" key="1">
    <source>
        <dbReference type="EMBL" id="WIY04733.1"/>
    </source>
</evidence>
<dbReference type="AlphaFoldDB" id="A0A9Y2JV14"/>
<gene>
    <name evidence="1" type="ORF">QRX60_13125</name>
</gene>
<organism evidence="1 2">
    <name type="scientific">Amycolatopsis mongoliensis</name>
    <dbReference type="NCBI Taxonomy" id="715475"/>
    <lineage>
        <taxon>Bacteria</taxon>
        <taxon>Bacillati</taxon>
        <taxon>Actinomycetota</taxon>
        <taxon>Actinomycetes</taxon>
        <taxon>Pseudonocardiales</taxon>
        <taxon>Pseudonocardiaceae</taxon>
        <taxon>Amycolatopsis</taxon>
    </lineage>
</organism>
<sequence>MIEKRSAAQDPSEILATGLAALEQLLGHGWKVTQLTNERSSLPSAVFDARVQITPPDSSPYTELLVEVPNKPLSPRDVLNKTVPMITVLRQAQSRVALLVIAPWLSPRTQEVLREHDIAYLDLTGNVSLAITYPAIRFHTQGASRAPSKESSTRNVTLAGPRAGRIVRFLADYLPPYRASEIVTQANVSAPWVSRLLGQLEDQLLIQREGRDIVEVRWPELLRARADAYTLLRPGNHEQMVAPSGAVAVLDRLRNVPPPLSGNSNIAVTGSYAARTIAPRTVGGQLMLYVDHLPHSIDEWQEQLGLIRVDEHADVLLLRAPDTAVFDRYRIVDGVAQVGYSQLVLDCLAGTGRMPAEGETILAVLADDESWRLRLNR</sequence>
<protein>
    <recommendedName>
        <fullName evidence="3">HTH crp-type domain-containing protein</fullName>
    </recommendedName>
</protein>
<dbReference type="SUPFAM" id="SSF46785">
    <property type="entry name" value="Winged helix' DNA-binding domain"/>
    <property type="match status" value="1"/>
</dbReference>
<evidence type="ECO:0000313" key="2">
    <source>
        <dbReference type="Proteomes" id="UP001239397"/>
    </source>
</evidence>
<name>A0A9Y2JV14_9PSEU</name>
<keyword evidence="2" id="KW-1185">Reference proteome</keyword>
<evidence type="ECO:0008006" key="3">
    <source>
        <dbReference type="Google" id="ProtNLM"/>
    </source>
</evidence>
<reference evidence="1 2" key="1">
    <citation type="submission" date="2023-06" db="EMBL/GenBank/DDBJ databases">
        <authorList>
            <person name="Oyuntsetseg B."/>
            <person name="Kim S.B."/>
        </authorList>
    </citation>
    <scope>NUCLEOTIDE SEQUENCE [LARGE SCALE GENOMIC DNA]</scope>
    <source>
        <strain evidence="1 2">4-36</strain>
    </source>
</reference>
<dbReference type="KEGG" id="amog:QRX60_13125"/>
<dbReference type="Proteomes" id="UP001239397">
    <property type="component" value="Chromosome"/>
</dbReference>